<keyword evidence="8" id="KW-1185">Reference proteome</keyword>
<dbReference type="InterPro" id="IPR004161">
    <property type="entry name" value="EFTu-like_2"/>
</dbReference>
<protein>
    <submittedName>
        <fullName evidence="7">Elongation factor Tu</fullName>
    </submittedName>
</protein>
<keyword evidence="4" id="KW-0648">Protein biosynthesis</keyword>
<gene>
    <name evidence="7" type="ORF">N7505_011005</name>
</gene>
<dbReference type="Proteomes" id="UP001220256">
    <property type="component" value="Unassembled WGS sequence"/>
</dbReference>
<accession>A0ABQ8W5C3</accession>
<dbReference type="InterPro" id="IPR009000">
    <property type="entry name" value="Transl_B-barrel_sf"/>
</dbReference>
<comment type="similarity">
    <text evidence="1">Belongs to the TRAFAC class translation factor GTPase superfamily. Classic translation factor GTPase family. EF-Tu/EF-1A subfamily.</text>
</comment>
<evidence type="ECO:0000256" key="2">
    <source>
        <dbReference type="ARBA" id="ARBA00022741"/>
    </source>
</evidence>
<keyword evidence="3 7" id="KW-0251">Elongation factor</keyword>
<evidence type="ECO:0000256" key="3">
    <source>
        <dbReference type="ARBA" id="ARBA00022768"/>
    </source>
</evidence>
<keyword evidence="2" id="KW-0547">Nucleotide-binding</keyword>
<dbReference type="InterPro" id="IPR005225">
    <property type="entry name" value="Small_GTP-bd"/>
</dbReference>
<dbReference type="Pfam" id="PF00009">
    <property type="entry name" value="GTP_EFTU"/>
    <property type="match status" value="1"/>
</dbReference>
<dbReference type="SUPFAM" id="SSF50465">
    <property type="entry name" value="EF-Tu/eEF-1alpha/eIF2-gamma C-terminal domain"/>
    <property type="match status" value="1"/>
</dbReference>
<dbReference type="Gene3D" id="2.40.30.10">
    <property type="entry name" value="Translation factors"/>
    <property type="match status" value="2"/>
</dbReference>
<dbReference type="PROSITE" id="PS51722">
    <property type="entry name" value="G_TR_2"/>
    <property type="match status" value="1"/>
</dbReference>
<dbReference type="NCBIfam" id="TIGR00231">
    <property type="entry name" value="small_GTP"/>
    <property type="match status" value="1"/>
</dbReference>
<name>A0ABQ8W5C3_PENCH</name>
<evidence type="ECO:0000256" key="4">
    <source>
        <dbReference type="ARBA" id="ARBA00022917"/>
    </source>
</evidence>
<sequence length="403" mass="43896">MNTSSNAGSKSSRRKPHVNICIIGHDNHGKTTLTAAITRTLAAKFSSTSMMTYGAIDNAPEKKVYGTTIRTAHVEYETENRYYSHVDFPGHADYIKNMLSGAVQMDGAILVVSAVDGPKQQTREQIRLARQAGVPYIVVFLNKCDIVDGEEQLKLVEMEVRELLHIYDFLGNDVPIIKGSAQKVLDGAGGELGDRAIIRLGEALDAYIPAPVQAVSRPFLMAVDETPYLPSRGLVAIGRVERGMIAIGDEVEVVGFGRTSLTICAGVEMFKKQLDMGEAGENVGILLRGLRREDVRRGCVLARPGTALMHADFKAEVYVLDTDEGGHTTPSPNHYLLHFYFHGMDMKGSISFPGGMEMVKPGDNLSVAIKLNAPIAMEKGLHFAIREGDRTFGFGVTTSILDI</sequence>
<dbReference type="NCBIfam" id="NF000766">
    <property type="entry name" value="PRK00049.1"/>
    <property type="match status" value="1"/>
</dbReference>
<dbReference type="SUPFAM" id="SSF52540">
    <property type="entry name" value="P-loop containing nucleoside triphosphate hydrolases"/>
    <property type="match status" value="1"/>
</dbReference>
<dbReference type="GO" id="GO:0003746">
    <property type="term" value="F:translation elongation factor activity"/>
    <property type="evidence" value="ECO:0007669"/>
    <property type="project" value="UniProtKB-KW"/>
</dbReference>
<dbReference type="Pfam" id="PF03143">
    <property type="entry name" value="GTP_EFTU_D3"/>
    <property type="match status" value="1"/>
</dbReference>
<dbReference type="SUPFAM" id="SSF50447">
    <property type="entry name" value="Translation proteins"/>
    <property type="match status" value="1"/>
</dbReference>
<organism evidence="7 8">
    <name type="scientific">Penicillium chrysogenum</name>
    <name type="common">Penicillium notatum</name>
    <dbReference type="NCBI Taxonomy" id="5076"/>
    <lineage>
        <taxon>Eukaryota</taxon>
        <taxon>Fungi</taxon>
        <taxon>Dikarya</taxon>
        <taxon>Ascomycota</taxon>
        <taxon>Pezizomycotina</taxon>
        <taxon>Eurotiomycetes</taxon>
        <taxon>Eurotiomycetidae</taxon>
        <taxon>Eurotiales</taxon>
        <taxon>Aspergillaceae</taxon>
        <taxon>Penicillium</taxon>
        <taxon>Penicillium chrysogenum species complex</taxon>
    </lineage>
</organism>
<proteinExistence type="inferred from homology"/>
<dbReference type="InterPro" id="IPR000795">
    <property type="entry name" value="T_Tr_GTP-bd_dom"/>
</dbReference>
<dbReference type="NCBIfam" id="NF009373">
    <property type="entry name" value="PRK12736.1"/>
    <property type="match status" value="1"/>
</dbReference>
<evidence type="ECO:0000259" key="6">
    <source>
        <dbReference type="PROSITE" id="PS51722"/>
    </source>
</evidence>
<dbReference type="InterPro" id="IPR009001">
    <property type="entry name" value="Transl_elong_EF1A/Init_IF2_C"/>
</dbReference>
<dbReference type="InterPro" id="IPR004160">
    <property type="entry name" value="Transl_elong_EFTu/EF1A_C"/>
</dbReference>
<evidence type="ECO:0000313" key="7">
    <source>
        <dbReference type="EMBL" id="KAJ5255854.1"/>
    </source>
</evidence>
<dbReference type="Pfam" id="PF03144">
    <property type="entry name" value="GTP_EFTU_D2"/>
    <property type="match status" value="1"/>
</dbReference>
<feature type="domain" description="Tr-type G" evidence="6">
    <location>
        <begin position="15"/>
        <end position="212"/>
    </location>
</feature>
<dbReference type="EMBL" id="JAPVEB010000010">
    <property type="protein sequence ID" value="KAJ5255854.1"/>
    <property type="molecule type" value="Genomic_DNA"/>
</dbReference>
<dbReference type="PANTHER" id="PTHR43721">
    <property type="entry name" value="ELONGATION FACTOR TU-RELATED"/>
    <property type="match status" value="1"/>
</dbReference>
<evidence type="ECO:0000256" key="5">
    <source>
        <dbReference type="ARBA" id="ARBA00023134"/>
    </source>
</evidence>
<dbReference type="CDD" id="cd03697">
    <property type="entry name" value="EFTU_II"/>
    <property type="match status" value="1"/>
</dbReference>
<evidence type="ECO:0000256" key="1">
    <source>
        <dbReference type="ARBA" id="ARBA00007249"/>
    </source>
</evidence>
<dbReference type="Gene3D" id="3.40.50.300">
    <property type="entry name" value="P-loop containing nucleotide triphosphate hydrolases"/>
    <property type="match status" value="1"/>
</dbReference>
<dbReference type="InterPro" id="IPR033720">
    <property type="entry name" value="EFTU_2"/>
</dbReference>
<evidence type="ECO:0000313" key="8">
    <source>
        <dbReference type="Proteomes" id="UP001220256"/>
    </source>
</evidence>
<dbReference type="InterPro" id="IPR027417">
    <property type="entry name" value="P-loop_NTPase"/>
</dbReference>
<dbReference type="PRINTS" id="PR00315">
    <property type="entry name" value="ELONGATNFCT"/>
</dbReference>
<comment type="caution">
    <text evidence="7">The sequence shown here is derived from an EMBL/GenBank/DDBJ whole genome shotgun (WGS) entry which is preliminary data.</text>
</comment>
<keyword evidence="5" id="KW-0342">GTP-binding</keyword>
<dbReference type="InterPro" id="IPR050055">
    <property type="entry name" value="EF-Tu_GTPase"/>
</dbReference>
<reference evidence="7 8" key="1">
    <citation type="journal article" date="2023" name="IMA Fungus">
        <title>Comparative genomic study of the Penicillium genus elucidates a diverse pangenome and 15 lateral gene transfer events.</title>
        <authorList>
            <person name="Petersen C."/>
            <person name="Sorensen T."/>
            <person name="Nielsen M.R."/>
            <person name="Sondergaard T.E."/>
            <person name="Sorensen J.L."/>
            <person name="Fitzpatrick D.A."/>
            <person name="Frisvad J.C."/>
            <person name="Nielsen K.L."/>
        </authorList>
    </citation>
    <scope>NUCLEOTIDE SEQUENCE [LARGE SCALE GENOMIC DNA]</scope>
    <source>
        <strain evidence="7 8">IBT 3361</strain>
    </source>
</reference>
<dbReference type="NCBIfam" id="NF009372">
    <property type="entry name" value="PRK12735.1"/>
    <property type="match status" value="1"/>
</dbReference>
<dbReference type="PANTHER" id="PTHR43721:SF22">
    <property type="entry name" value="ELONGATION FACTOR TU, MITOCHONDRIAL"/>
    <property type="match status" value="1"/>
</dbReference>